<evidence type="ECO:0000256" key="3">
    <source>
        <dbReference type="ARBA" id="ARBA00022630"/>
    </source>
</evidence>
<dbReference type="AlphaFoldDB" id="A0A512T4W3"/>
<dbReference type="InterPro" id="IPR006093">
    <property type="entry name" value="Oxy_OxRdtase_FAD_BS"/>
</dbReference>
<dbReference type="PROSITE" id="PS51387">
    <property type="entry name" value="FAD_PCMH"/>
    <property type="match status" value="1"/>
</dbReference>
<keyword evidence="9" id="KW-1185">Reference proteome</keyword>
<comment type="similarity">
    <text evidence="2">Belongs to the oxygen-dependent FAD-linked oxidoreductase family.</text>
</comment>
<dbReference type="PROSITE" id="PS00862">
    <property type="entry name" value="OX2_COVAL_FAD"/>
    <property type="match status" value="1"/>
</dbReference>
<dbReference type="InterPro" id="IPR006094">
    <property type="entry name" value="Oxid_FAD_bind_N"/>
</dbReference>
<dbReference type="GO" id="GO:0071949">
    <property type="term" value="F:FAD binding"/>
    <property type="evidence" value="ECO:0007669"/>
    <property type="project" value="InterPro"/>
</dbReference>
<dbReference type="GO" id="GO:0016491">
    <property type="term" value="F:oxidoreductase activity"/>
    <property type="evidence" value="ECO:0007669"/>
    <property type="project" value="UniProtKB-KW"/>
</dbReference>
<dbReference type="OrthoDB" id="9775082at2"/>
<dbReference type="EMBL" id="BKBA01000014">
    <property type="protein sequence ID" value="GEQ15222.1"/>
    <property type="molecule type" value="Genomic_DNA"/>
</dbReference>
<dbReference type="InterPro" id="IPR050416">
    <property type="entry name" value="FAD-linked_Oxidoreductase"/>
</dbReference>
<evidence type="ECO:0000256" key="5">
    <source>
        <dbReference type="ARBA" id="ARBA00023002"/>
    </source>
</evidence>
<evidence type="ECO:0000313" key="9">
    <source>
        <dbReference type="Proteomes" id="UP000321793"/>
    </source>
</evidence>
<keyword evidence="3" id="KW-0285">Flavoprotein</keyword>
<accession>A0A512T4W3</accession>
<dbReference type="PANTHER" id="PTHR42973">
    <property type="entry name" value="BINDING OXIDOREDUCTASE, PUTATIVE (AFU_ORTHOLOGUE AFUA_1G17690)-RELATED"/>
    <property type="match status" value="1"/>
</dbReference>
<evidence type="ECO:0000256" key="6">
    <source>
        <dbReference type="SAM" id="MobiDB-lite"/>
    </source>
</evidence>
<keyword evidence="5" id="KW-0560">Oxidoreductase</keyword>
<feature type="domain" description="FAD-binding PCMH-type" evidence="7">
    <location>
        <begin position="64"/>
        <end position="236"/>
    </location>
</feature>
<evidence type="ECO:0000256" key="1">
    <source>
        <dbReference type="ARBA" id="ARBA00001974"/>
    </source>
</evidence>
<feature type="region of interest" description="Disordered" evidence="6">
    <location>
        <begin position="1"/>
        <end position="33"/>
    </location>
</feature>
<dbReference type="InterPro" id="IPR016169">
    <property type="entry name" value="FAD-bd_PCMH_sub2"/>
</dbReference>
<evidence type="ECO:0000256" key="2">
    <source>
        <dbReference type="ARBA" id="ARBA00005466"/>
    </source>
</evidence>
<dbReference type="Proteomes" id="UP000321793">
    <property type="component" value="Unassembled WGS sequence"/>
</dbReference>
<dbReference type="InterPro" id="IPR016167">
    <property type="entry name" value="FAD-bd_PCMH_sub1"/>
</dbReference>
<dbReference type="Pfam" id="PF01565">
    <property type="entry name" value="FAD_binding_4"/>
    <property type="match status" value="1"/>
</dbReference>
<dbReference type="RefSeq" id="WP_147067122.1">
    <property type="nucleotide sequence ID" value="NZ_BAABDN010000003.1"/>
</dbReference>
<sequence length="489" mass="50899">MTIETTLEPTPATNAAPTGAPTEAPAPAPTDARAESLRGLCGGAVHLPGDPGYDLASMAWNVAVPQRPAAVAVPRDAADVAEVVRACAAAGLRVGPQSTGHNAGPLVARGLDDVVLVRMSGMTGVSIDPVSRTARVVGGTLWQDVVEAAAEHGLAALHGSSPDVAVAGYSLGGGMGWYARTLGLATNSITAIELVTAGGELVRADAHQHADLFWALRGGGGSFGVVTAMEFRLYEIEDAYAGFLLWDRERADEVVRTWARWSATAPDAVTTSLRVMSFPPMPELPDFLRGRQLVVIDGAILGNDELAQHLLAPLRALAPEMDTFARVPAASLSRLHMDPEGPTPAVSGHTMLAGLPDEAIDAVLDQVGHGCTTSLLAAEFRQLGGALGRPHPGAGALPRLDGAYAAFFVAIAATPEMGAAGQADAHRLVEALEPWSTGSPVLNFSEEPVDTQRAYAPDTFERLRAIRTVVDPRGLFAANHPVPTDHDLG</sequence>
<dbReference type="PANTHER" id="PTHR42973:SF39">
    <property type="entry name" value="FAD-BINDING PCMH-TYPE DOMAIN-CONTAINING PROTEIN"/>
    <property type="match status" value="1"/>
</dbReference>
<feature type="compositionally biased region" description="Low complexity" evidence="6">
    <location>
        <begin position="1"/>
        <end position="31"/>
    </location>
</feature>
<name>A0A512T4W3_9MICO</name>
<proteinExistence type="inferred from homology"/>
<comment type="caution">
    <text evidence="8">The sequence shown here is derived from an EMBL/GenBank/DDBJ whole genome shotgun (WGS) entry which is preliminary data.</text>
</comment>
<protein>
    <submittedName>
        <fullName evidence="8">FAD-linked oxidase</fullName>
    </submittedName>
</protein>
<comment type="cofactor">
    <cofactor evidence="1">
        <name>FAD</name>
        <dbReference type="ChEBI" id="CHEBI:57692"/>
    </cofactor>
</comment>
<evidence type="ECO:0000259" key="7">
    <source>
        <dbReference type="PROSITE" id="PS51387"/>
    </source>
</evidence>
<dbReference type="Gene3D" id="3.30.465.10">
    <property type="match status" value="1"/>
</dbReference>
<reference evidence="8 9" key="1">
    <citation type="submission" date="2019-07" db="EMBL/GenBank/DDBJ databases">
        <title>Whole genome shotgun sequence of Knoellia locipacati NBRC 109775.</title>
        <authorList>
            <person name="Hosoyama A."/>
            <person name="Uohara A."/>
            <person name="Ohji S."/>
            <person name="Ichikawa N."/>
        </authorList>
    </citation>
    <scope>NUCLEOTIDE SEQUENCE [LARGE SCALE GENOMIC DNA]</scope>
    <source>
        <strain evidence="8 9">NBRC 109775</strain>
    </source>
</reference>
<dbReference type="InterPro" id="IPR036318">
    <property type="entry name" value="FAD-bd_PCMH-like_sf"/>
</dbReference>
<dbReference type="InterPro" id="IPR016166">
    <property type="entry name" value="FAD-bd_PCMH"/>
</dbReference>
<organism evidence="8 9">
    <name type="scientific">Knoellia locipacati</name>
    <dbReference type="NCBI Taxonomy" id="882824"/>
    <lineage>
        <taxon>Bacteria</taxon>
        <taxon>Bacillati</taxon>
        <taxon>Actinomycetota</taxon>
        <taxon>Actinomycetes</taxon>
        <taxon>Micrococcales</taxon>
        <taxon>Intrasporangiaceae</taxon>
        <taxon>Knoellia</taxon>
    </lineage>
</organism>
<keyword evidence="4" id="KW-0274">FAD</keyword>
<evidence type="ECO:0000313" key="8">
    <source>
        <dbReference type="EMBL" id="GEQ15222.1"/>
    </source>
</evidence>
<evidence type="ECO:0000256" key="4">
    <source>
        <dbReference type="ARBA" id="ARBA00022827"/>
    </source>
</evidence>
<dbReference type="SUPFAM" id="SSF56176">
    <property type="entry name" value="FAD-binding/transporter-associated domain-like"/>
    <property type="match status" value="1"/>
</dbReference>
<dbReference type="Gene3D" id="3.40.462.20">
    <property type="match status" value="1"/>
</dbReference>
<dbReference type="Gene3D" id="3.30.43.10">
    <property type="entry name" value="Uridine Diphospho-n-acetylenolpyruvylglucosamine Reductase, domain 2"/>
    <property type="match status" value="1"/>
</dbReference>
<gene>
    <name evidence="8" type="ORF">KLO01_32690</name>
</gene>